<dbReference type="InterPro" id="IPR046960">
    <property type="entry name" value="PPR_At4g14850-like_plant"/>
</dbReference>
<evidence type="ECO:0000256" key="2">
    <source>
        <dbReference type="PROSITE-ProRule" id="PRU00708"/>
    </source>
</evidence>
<feature type="repeat" description="PPR" evidence="2">
    <location>
        <begin position="183"/>
        <end position="217"/>
    </location>
</feature>
<dbReference type="SUPFAM" id="SSF48452">
    <property type="entry name" value="TPR-like"/>
    <property type="match status" value="1"/>
</dbReference>
<dbReference type="Pfam" id="PF20431">
    <property type="entry name" value="E_motif"/>
    <property type="match status" value="1"/>
</dbReference>
<dbReference type="Gene3D" id="1.25.40.10">
    <property type="entry name" value="Tetratricopeptide repeat domain"/>
    <property type="match status" value="3"/>
</dbReference>
<evidence type="ECO:0008006" key="5">
    <source>
        <dbReference type="Google" id="ProtNLM"/>
    </source>
</evidence>
<dbReference type="Proteomes" id="UP001174677">
    <property type="component" value="Chromosome 13"/>
</dbReference>
<comment type="caution">
    <text evidence="3">The sequence shown here is derived from an EMBL/GenBank/DDBJ whole genome shotgun (WGS) entry which is preliminary data.</text>
</comment>
<dbReference type="PANTHER" id="PTHR47926">
    <property type="entry name" value="PENTATRICOPEPTIDE REPEAT-CONTAINING PROTEIN"/>
    <property type="match status" value="1"/>
</dbReference>
<evidence type="ECO:0000256" key="1">
    <source>
        <dbReference type="ARBA" id="ARBA00022737"/>
    </source>
</evidence>
<dbReference type="NCBIfam" id="TIGR00756">
    <property type="entry name" value="PPR"/>
    <property type="match status" value="3"/>
</dbReference>
<feature type="repeat" description="PPR" evidence="2">
    <location>
        <begin position="315"/>
        <end position="349"/>
    </location>
</feature>
<name>A0ABQ9LF54_HEVBR</name>
<dbReference type="Pfam" id="PF01535">
    <property type="entry name" value="PPR"/>
    <property type="match status" value="6"/>
</dbReference>
<keyword evidence="4" id="KW-1185">Reference proteome</keyword>
<dbReference type="PROSITE" id="PS51375">
    <property type="entry name" value="PPR"/>
    <property type="match status" value="2"/>
</dbReference>
<protein>
    <recommendedName>
        <fullName evidence="5">Pentatricopeptide repeat-containing protein</fullName>
    </recommendedName>
</protein>
<accession>A0ABQ9LF54</accession>
<dbReference type="EMBL" id="JARPOI010000013">
    <property type="protein sequence ID" value="KAJ9163977.1"/>
    <property type="molecule type" value="Genomic_DNA"/>
</dbReference>
<sequence>MPIANHSQICYLSINYLLKQCKTNLQLHQVHAHAVTYGLLSLSSSQILTKILYALTKAITPKSSSSLLHYAVSVFNAIPNPSPFCYNLVIRIHTLHSSPFLALHFFRQMRRFSVPPDFHSFPFALKACTQLRFLSLAQSLHSQVLRFGFVSDLYVMNSLIHVYSVSNRLNYAYQVFEESSHQDVVSYNALIDGFVKVGDIEKAREIFDRMSVRDSVSWGTLMAGYAQGRYCKEAIELFDLMMDLKLGPDNIALVSALSACAQLGELEKGTQVRNYIEKNNIPIDSFLSTGLVDLYAKCGCIGTALKIFELSPDKSLITWNAMLVGIAMHGLGELLLNYFSRMMEAGVKPDGVSFLGVLVGCSHGGLVDEARKIFHEMESFYGVRREPKHYGCMADLLGRAGLIKEAIEMIKNLPTGGDMSAWSGLLGGCRIHGNVEIAEMAAKQVMELKPEDGGVYSILANVYANADRWEDVVKIRSLMSGNSIVKKNTGCSLIQLDGIVHEFLAGDSLHAQRDEINKVLDGIREHQFEVW</sequence>
<proteinExistence type="predicted"/>
<dbReference type="InterPro" id="IPR046848">
    <property type="entry name" value="E_motif"/>
</dbReference>
<evidence type="ECO:0000313" key="3">
    <source>
        <dbReference type="EMBL" id="KAJ9163977.1"/>
    </source>
</evidence>
<gene>
    <name evidence="3" type="ORF">P3X46_023596</name>
</gene>
<organism evidence="3 4">
    <name type="scientific">Hevea brasiliensis</name>
    <name type="common">Para rubber tree</name>
    <name type="synonym">Siphonia brasiliensis</name>
    <dbReference type="NCBI Taxonomy" id="3981"/>
    <lineage>
        <taxon>Eukaryota</taxon>
        <taxon>Viridiplantae</taxon>
        <taxon>Streptophyta</taxon>
        <taxon>Embryophyta</taxon>
        <taxon>Tracheophyta</taxon>
        <taxon>Spermatophyta</taxon>
        <taxon>Magnoliopsida</taxon>
        <taxon>eudicotyledons</taxon>
        <taxon>Gunneridae</taxon>
        <taxon>Pentapetalae</taxon>
        <taxon>rosids</taxon>
        <taxon>fabids</taxon>
        <taxon>Malpighiales</taxon>
        <taxon>Euphorbiaceae</taxon>
        <taxon>Crotonoideae</taxon>
        <taxon>Micrandreae</taxon>
        <taxon>Hevea</taxon>
    </lineage>
</organism>
<dbReference type="PANTHER" id="PTHR47926:SF436">
    <property type="entry name" value="PENTATRICOPEPTIDE REPEAT-CONTAINING PROTEIN ELI1, CHLOROPLASTIC-LIKE ISOFORM X2"/>
    <property type="match status" value="1"/>
</dbReference>
<keyword evidence="1" id="KW-0677">Repeat</keyword>
<reference evidence="3" key="1">
    <citation type="journal article" date="2023" name="Plant Biotechnol. J.">
        <title>Chromosome-level wild Hevea brasiliensis genome provides new tools for genomic-assisted breeding and valuable loci to elevate rubber yield.</title>
        <authorList>
            <person name="Cheng H."/>
            <person name="Song X."/>
            <person name="Hu Y."/>
            <person name="Wu T."/>
            <person name="Yang Q."/>
            <person name="An Z."/>
            <person name="Feng S."/>
            <person name="Deng Z."/>
            <person name="Wu W."/>
            <person name="Zeng X."/>
            <person name="Tu M."/>
            <person name="Wang X."/>
            <person name="Huang H."/>
        </authorList>
    </citation>
    <scope>NUCLEOTIDE SEQUENCE</scope>
    <source>
        <strain evidence="3">MT/VB/25A 57/8</strain>
    </source>
</reference>
<dbReference type="InterPro" id="IPR002885">
    <property type="entry name" value="PPR_rpt"/>
</dbReference>
<evidence type="ECO:0000313" key="4">
    <source>
        <dbReference type="Proteomes" id="UP001174677"/>
    </source>
</evidence>
<dbReference type="InterPro" id="IPR011990">
    <property type="entry name" value="TPR-like_helical_dom_sf"/>
</dbReference>